<proteinExistence type="predicted"/>
<dbReference type="Proteomes" id="UP000019149">
    <property type="component" value="Unassembled WGS sequence"/>
</dbReference>
<dbReference type="CTD" id="36336070"/>
<dbReference type="AlphaFoldDB" id="W6UWQ3"/>
<organism evidence="1 2">
    <name type="scientific">Echinococcus granulosus</name>
    <name type="common">Hydatid tapeworm</name>
    <dbReference type="NCBI Taxonomy" id="6210"/>
    <lineage>
        <taxon>Eukaryota</taxon>
        <taxon>Metazoa</taxon>
        <taxon>Spiralia</taxon>
        <taxon>Lophotrochozoa</taxon>
        <taxon>Platyhelminthes</taxon>
        <taxon>Cestoda</taxon>
        <taxon>Eucestoda</taxon>
        <taxon>Cyclophyllidea</taxon>
        <taxon>Taeniidae</taxon>
        <taxon>Echinococcus</taxon>
        <taxon>Echinococcus granulosus group</taxon>
    </lineage>
</organism>
<gene>
    <name evidence="1" type="ORF">EGR_00355</name>
</gene>
<dbReference type="RefSeq" id="XP_024356282.1">
    <property type="nucleotide sequence ID" value="XM_024489604.1"/>
</dbReference>
<evidence type="ECO:0000313" key="2">
    <source>
        <dbReference type="Proteomes" id="UP000019149"/>
    </source>
</evidence>
<name>W6UWQ3_ECHGR</name>
<keyword evidence="2" id="KW-1185">Reference proteome</keyword>
<dbReference type="KEGG" id="egl:EGR_00355"/>
<comment type="caution">
    <text evidence="1">The sequence shown here is derived from an EMBL/GenBank/DDBJ whole genome shotgun (WGS) entry which is preliminary data.</text>
</comment>
<dbReference type="EMBL" id="APAU02000001">
    <property type="protein sequence ID" value="EUB65086.1"/>
    <property type="molecule type" value="Genomic_DNA"/>
</dbReference>
<protein>
    <submittedName>
        <fullName evidence="1">Uncharacterized protein</fullName>
    </submittedName>
</protein>
<evidence type="ECO:0000313" key="1">
    <source>
        <dbReference type="EMBL" id="EUB65086.1"/>
    </source>
</evidence>
<dbReference type="GeneID" id="36336070"/>
<sequence>MPTCARQFNEYGSEVRSACSIYQPNTTLLDKGESINLRVQQFLVPFTTPAVSITCAPTETLEASPQTSNATVVSCRFSNTSSWSPMSVMIY</sequence>
<reference evidence="1 2" key="1">
    <citation type="journal article" date="2013" name="Nat. Genet.">
        <title>The genome of the hydatid tapeworm Echinococcus granulosus.</title>
        <authorList>
            <person name="Zheng H."/>
            <person name="Zhang W."/>
            <person name="Zhang L."/>
            <person name="Zhang Z."/>
            <person name="Li J."/>
            <person name="Lu G."/>
            <person name="Zhu Y."/>
            <person name="Wang Y."/>
            <person name="Huang Y."/>
            <person name="Liu J."/>
            <person name="Kang H."/>
            <person name="Chen J."/>
            <person name="Wang L."/>
            <person name="Chen A."/>
            <person name="Yu S."/>
            <person name="Gao Z."/>
            <person name="Jin L."/>
            <person name="Gu W."/>
            <person name="Wang Z."/>
            <person name="Zhao L."/>
            <person name="Shi B."/>
            <person name="Wen H."/>
            <person name="Lin R."/>
            <person name="Jones M.K."/>
            <person name="Brejova B."/>
            <person name="Vinar T."/>
            <person name="Zhao G."/>
            <person name="McManus D.P."/>
            <person name="Chen Z."/>
            <person name="Zhou Y."/>
            <person name="Wang S."/>
        </authorList>
    </citation>
    <scope>NUCLEOTIDE SEQUENCE [LARGE SCALE GENOMIC DNA]</scope>
</reference>
<accession>W6UWQ3</accession>